<evidence type="ECO:0000313" key="3">
    <source>
        <dbReference type="Proteomes" id="UP000636479"/>
    </source>
</evidence>
<feature type="region of interest" description="Disordered" evidence="1">
    <location>
        <begin position="1"/>
        <end position="53"/>
    </location>
</feature>
<accession>A0A8H6W754</accession>
<feature type="compositionally biased region" description="Low complexity" evidence="1">
    <location>
        <begin position="25"/>
        <end position="34"/>
    </location>
</feature>
<feature type="compositionally biased region" description="Basic residues" evidence="1">
    <location>
        <begin position="14"/>
        <end position="24"/>
    </location>
</feature>
<organism evidence="2 3">
    <name type="scientific">Mycena indigotica</name>
    <dbReference type="NCBI Taxonomy" id="2126181"/>
    <lineage>
        <taxon>Eukaryota</taxon>
        <taxon>Fungi</taxon>
        <taxon>Dikarya</taxon>
        <taxon>Basidiomycota</taxon>
        <taxon>Agaricomycotina</taxon>
        <taxon>Agaricomycetes</taxon>
        <taxon>Agaricomycetidae</taxon>
        <taxon>Agaricales</taxon>
        <taxon>Marasmiineae</taxon>
        <taxon>Mycenaceae</taxon>
        <taxon>Mycena</taxon>
    </lineage>
</organism>
<dbReference type="AlphaFoldDB" id="A0A8H6W754"/>
<feature type="compositionally biased region" description="Polar residues" evidence="1">
    <location>
        <begin position="35"/>
        <end position="52"/>
    </location>
</feature>
<feature type="region of interest" description="Disordered" evidence="1">
    <location>
        <begin position="86"/>
        <end position="121"/>
    </location>
</feature>
<sequence>MLGRKRSPSPPKTRSSKPKPKPAKASKPNHAPSAWSTVSSASVGTPRNSFTETDYYRKTKEEIHSPVSWAAYRGEIMEIHSTAYTYAADDEEQQDRRRSKAHVLGSEEPEADDEQAKAQVRRTSALRLVIETLFRRRKSRRASATDKAQR</sequence>
<dbReference type="Proteomes" id="UP000636479">
    <property type="component" value="Unassembled WGS sequence"/>
</dbReference>
<dbReference type="RefSeq" id="XP_037221115.1">
    <property type="nucleotide sequence ID" value="XM_037363194.1"/>
</dbReference>
<reference evidence="2" key="1">
    <citation type="submission" date="2020-05" db="EMBL/GenBank/DDBJ databases">
        <title>Mycena genomes resolve the evolution of fungal bioluminescence.</title>
        <authorList>
            <person name="Tsai I.J."/>
        </authorList>
    </citation>
    <scope>NUCLEOTIDE SEQUENCE</scope>
    <source>
        <strain evidence="2">171206Taipei</strain>
    </source>
</reference>
<dbReference type="EMBL" id="JACAZF010000005">
    <property type="protein sequence ID" value="KAF7304143.1"/>
    <property type="molecule type" value="Genomic_DNA"/>
</dbReference>
<name>A0A8H6W754_9AGAR</name>
<evidence type="ECO:0000256" key="1">
    <source>
        <dbReference type="SAM" id="MobiDB-lite"/>
    </source>
</evidence>
<dbReference type="GeneID" id="59345710"/>
<dbReference type="OrthoDB" id="3055958at2759"/>
<proteinExistence type="predicted"/>
<comment type="caution">
    <text evidence="2">The sequence shown here is derived from an EMBL/GenBank/DDBJ whole genome shotgun (WGS) entry which is preliminary data.</text>
</comment>
<gene>
    <name evidence="2" type="ORF">MIND_00646000</name>
</gene>
<keyword evidence="3" id="KW-1185">Reference proteome</keyword>
<evidence type="ECO:0000313" key="2">
    <source>
        <dbReference type="EMBL" id="KAF7304143.1"/>
    </source>
</evidence>
<protein>
    <submittedName>
        <fullName evidence="2">Uncharacterized protein</fullName>
    </submittedName>
</protein>